<sequence>MPFPLGGVRACHTMLLDIIRPSSPEFGSTPSRPAWTRARLTPFTKTVYFALLVGTAWILIATLERHLEISIFGGSSTNHIDTPGAEEAATSTTTPSTSGHSGFLGSIWGSRPQSDDEKTSSSSSSSKPSTTTSPSALLAQEWTLAEFKKVWLATELGGEPVNTSSIAELCDSTTWRSDVALQMVHSRGGIANVRGTILDFLHFAMRTGSSHIVMPAYVKRTDTTLDWMDESHGYWPFSNLFDADFLLETMHTACPQLNIYQSADEIPNTVAVEETFNVPNARSDKAPDQNNEHTVESFRAWLEADGRSGYDALALNLVNVTATLWAYNVGPYPRLRRALGRLCKINPQIRELAATAIHTLRSAHNLSASIDPRAEIYPGAYYGMHLRTEADATQVGWAEAFGGFEAQTDIHLEQCAKMGLNVIYVASGNEEDISRFADKAMETANITVVSKKDLILGSKDRAKLDELTWDQHGALDWEILARSSFFSGPAMSSFSWNVALRRHFYLEDPRLDKSNPYGIQEVVPHVAFDDGLSRIMLRDHLDAIEIMAPNGMFP</sequence>
<evidence type="ECO:0000313" key="5">
    <source>
        <dbReference type="EMBL" id="PSR92176.1"/>
    </source>
</evidence>
<keyword evidence="2" id="KW-0294">Fucose metabolism</keyword>
<keyword evidence="3" id="KW-0119">Carbohydrate metabolism</keyword>
<proteinExistence type="predicted"/>
<evidence type="ECO:0000256" key="4">
    <source>
        <dbReference type="SAM" id="MobiDB-lite"/>
    </source>
</evidence>
<dbReference type="Proteomes" id="UP000241462">
    <property type="component" value="Unassembled WGS sequence"/>
</dbReference>
<reference evidence="5 6" key="1">
    <citation type="journal article" date="2018" name="Mycol. Prog.">
        <title>Coniella lustricola, a new species from submerged detritus.</title>
        <authorList>
            <person name="Raudabaugh D.B."/>
            <person name="Iturriaga T."/>
            <person name="Carver A."/>
            <person name="Mondo S."/>
            <person name="Pangilinan J."/>
            <person name="Lipzen A."/>
            <person name="He G."/>
            <person name="Amirebrahimi M."/>
            <person name="Grigoriev I.V."/>
            <person name="Miller A.N."/>
        </authorList>
    </citation>
    <scope>NUCLEOTIDE SEQUENCE [LARGE SCALE GENOMIC DNA]</scope>
    <source>
        <strain evidence="5 6">B22-T-1</strain>
    </source>
</reference>
<protein>
    <recommendedName>
        <fullName evidence="7">GDP-fucose protein O-fucosyltransferase-domain-containing protein</fullName>
    </recommendedName>
</protein>
<dbReference type="GO" id="GO:0006004">
    <property type="term" value="P:fucose metabolic process"/>
    <property type="evidence" value="ECO:0007669"/>
    <property type="project" value="UniProtKB-KW"/>
</dbReference>
<dbReference type="Pfam" id="PF10250">
    <property type="entry name" value="O-FucT"/>
    <property type="match status" value="1"/>
</dbReference>
<accession>A0A2T3AD31</accession>
<organism evidence="5 6">
    <name type="scientific">Coniella lustricola</name>
    <dbReference type="NCBI Taxonomy" id="2025994"/>
    <lineage>
        <taxon>Eukaryota</taxon>
        <taxon>Fungi</taxon>
        <taxon>Dikarya</taxon>
        <taxon>Ascomycota</taxon>
        <taxon>Pezizomycotina</taxon>
        <taxon>Sordariomycetes</taxon>
        <taxon>Sordariomycetidae</taxon>
        <taxon>Diaporthales</taxon>
        <taxon>Schizoparmaceae</taxon>
        <taxon>Coniella</taxon>
    </lineage>
</organism>
<dbReference type="EMBL" id="KZ678409">
    <property type="protein sequence ID" value="PSR92176.1"/>
    <property type="molecule type" value="Genomic_DNA"/>
</dbReference>
<evidence type="ECO:0000313" key="6">
    <source>
        <dbReference type="Proteomes" id="UP000241462"/>
    </source>
</evidence>
<dbReference type="STRING" id="2025994.A0A2T3AD31"/>
<evidence type="ECO:0000256" key="2">
    <source>
        <dbReference type="ARBA" id="ARBA00023253"/>
    </source>
</evidence>
<evidence type="ECO:0000256" key="3">
    <source>
        <dbReference type="ARBA" id="ARBA00023277"/>
    </source>
</evidence>
<dbReference type="CDD" id="cd11296">
    <property type="entry name" value="O-FucT_like"/>
    <property type="match status" value="1"/>
</dbReference>
<dbReference type="InParanoid" id="A0A2T3AD31"/>
<dbReference type="AlphaFoldDB" id="A0A2T3AD31"/>
<feature type="compositionally biased region" description="Low complexity" evidence="4">
    <location>
        <begin position="120"/>
        <end position="134"/>
    </location>
</feature>
<gene>
    <name evidence="5" type="ORF">BD289DRAFT_429296</name>
</gene>
<dbReference type="GO" id="GO:0016740">
    <property type="term" value="F:transferase activity"/>
    <property type="evidence" value="ECO:0007669"/>
    <property type="project" value="UniProtKB-KW"/>
</dbReference>
<name>A0A2T3AD31_9PEZI</name>
<feature type="compositionally biased region" description="Low complexity" evidence="4">
    <location>
        <begin position="82"/>
        <end position="99"/>
    </location>
</feature>
<dbReference type="InterPro" id="IPR019378">
    <property type="entry name" value="GDP-Fuc_O-FucTrfase"/>
</dbReference>
<feature type="region of interest" description="Disordered" evidence="4">
    <location>
        <begin position="82"/>
        <end position="134"/>
    </location>
</feature>
<keyword evidence="6" id="KW-1185">Reference proteome</keyword>
<keyword evidence="1" id="KW-0808">Transferase</keyword>
<dbReference type="OrthoDB" id="20368at2759"/>
<evidence type="ECO:0008006" key="7">
    <source>
        <dbReference type="Google" id="ProtNLM"/>
    </source>
</evidence>
<evidence type="ECO:0000256" key="1">
    <source>
        <dbReference type="ARBA" id="ARBA00022679"/>
    </source>
</evidence>
<dbReference type="Gene3D" id="3.40.50.11350">
    <property type="match status" value="1"/>
</dbReference>